<keyword evidence="2" id="KW-0378">Hydrolase</keyword>
<dbReference type="InterPro" id="IPR029058">
    <property type="entry name" value="AB_hydrolase_fold"/>
</dbReference>
<evidence type="ECO:0000313" key="5">
    <source>
        <dbReference type="Proteomes" id="UP000065151"/>
    </source>
</evidence>
<dbReference type="RefSeq" id="WP_058929768.1">
    <property type="nucleotide sequence ID" value="NZ_CP013747.1"/>
</dbReference>
<dbReference type="GO" id="GO:0052689">
    <property type="term" value="F:carboxylic ester hydrolase activity"/>
    <property type="evidence" value="ECO:0007669"/>
    <property type="project" value="UniProtKB-ARBA"/>
</dbReference>
<dbReference type="STRING" id="121292.AU252_04955"/>
<accession>A0A0U3GN15</accession>
<proteinExistence type="inferred from homology"/>
<dbReference type="KEGG" id="psul:AU252_04955"/>
<sequence length="297" mass="32382">MAERLDVEFMAEGGIKLRAWLYLPGGPGPHPAITMAHGYAGTSAHGLAAYASRFADNGFVVLVHDHRNFGASEGELRHDINPWQQIKDWRRAVTYLEGRPEVDASRIGLWGSSYSGGHALVLGATEQRLKAVVSQVPAINGHVAGSRRAVGDARTALEQSFIDDERDQAAGKAPRMIAVVSSDPSQPAAYRLPSAVRFYTQPGPEEYGWDNTVTLQSTRAARLYEPGVWASRVSPKPLLFIVAADDELTGTDLALEAYEQAQEPKSLVMLPGGHFEPYVENFEDSSSAALSWFLQHL</sequence>
<evidence type="ECO:0000256" key="1">
    <source>
        <dbReference type="ARBA" id="ARBA00008645"/>
    </source>
</evidence>
<comment type="similarity">
    <text evidence="1">Belongs to the AB hydrolase superfamily.</text>
</comment>
<dbReference type="SUPFAM" id="SSF53474">
    <property type="entry name" value="alpha/beta-Hydrolases"/>
    <property type="match status" value="1"/>
</dbReference>
<dbReference type="Proteomes" id="UP000065151">
    <property type="component" value="Chromosome"/>
</dbReference>
<dbReference type="PANTHER" id="PTHR22946:SF9">
    <property type="entry name" value="POLYKETIDE TRANSFERASE AF380"/>
    <property type="match status" value="1"/>
</dbReference>
<dbReference type="ESTHER" id="9micc-a0a0u3gn15">
    <property type="family name" value="Xaa-Pro-like_dom"/>
</dbReference>
<dbReference type="PANTHER" id="PTHR22946">
    <property type="entry name" value="DIENELACTONE HYDROLASE DOMAIN-CONTAINING PROTEIN-RELATED"/>
    <property type="match status" value="1"/>
</dbReference>
<dbReference type="Pfam" id="PF02129">
    <property type="entry name" value="Peptidase_S15"/>
    <property type="match status" value="1"/>
</dbReference>
<protein>
    <submittedName>
        <fullName evidence="4">Peptidase S15</fullName>
    </submittedName>
</protein>
<dbReference type="AlphaFoldDB" id="A0A0U3GN15"/>
<dbReference type="InterPro" id="IPR000383">
    <property type="entry name" value="Xaa-Pro-like_dom"/>
</dbReference>
<evidence type="ECO:0000259" key="3">
    <source>
        <dbReference type="Pfam" id="PF02129"/>
    </source>
</evidence>
<dbReference type="EMBL" id="CP013747">
    <property type="protein sequence ID" value="ALV40598.1"/>
    <property type="molecule type" value="Genomic_DNA"/>
</dbReference>
<dbReference type="Gene3D" id="1.10.10.800">
    <property type="match status" value="1"/>
</dbReference>
<evidence type="ECO:0000313" key="4">
    <source>
        <dbReference type="EMBL" id="ALV40598.1"/>
    </source>
</evidence>
<feature type="domain" description="Xaa-Pro dipeptidyl-peptidase-like" evidence="3">
    <location>
        <begin position="14"/>
        <end position="275"/>
    </location>
</feature>
<evidence type="ECO:0000256" key="2">
    <source>
        <dbReference type="ARBA" id="ARBA00022801"/>
    </source>
</evidence>
<gene>
    <name evidence="4" type="ORF">AU252_04955</name>
</gene>
<reference evidence="4 5" key="1">
    <citation type="submission" date="2015-12" db="EMBL/GenBank/DDBJ databases">
        <authorList>
            <person name="Shamseldin A."/>
            <person name="Moawad H."/>
            <person name="Abd El-Rahim W.M."/>
            <person name="Sadowsky M.J."/>
        </authorList>
    </citation>
    <scope>NUCLEOTIDE SEQUENCE [LARGE SCALE GENOMIC DNA]</scope>
    <source>
        <strain evidence="4 5">Ar51</strain>
    </source>
</reference>
<dbReference type="Gene3D" id="3.40.50.1820">
    <property type="entry name" value="alpha/beta hydrolase"/>
    <property type="match status" value="1"/>
</dbReference>
<name>A0A0U3GN15_9MICC</name>
<organism evidence="4">
    <name type="scientific">Pseudarthrobacter sulfonivorans</name>
    <dbReference type="NCBI Taxonomy" id="121292"/>
    <lineage>
        <taxon>Bacteria</taxon>
        <taxon>Bacillati</taxon>
        <taxon>Actinomycetota</taxon>
        <taxon>Actinomycetes</taxon>
        <taxon>Micrococcales</taxon>
        <taxon>Micrococcaceae</taxon>
        <taxon>Pseudarthrobacter</taxon>
    </lineage>
</organism>
<dbReference type="InterPro" id="IPR050261">
    <property type="entry name" value="FrsA_esterase"/>
</dbReference>